<reference evidence="7 8" key="1">
    <citation type="submission" date="2010-10" db="EMBL/GenBank/DDBJ databases">
        <authorList>
            <person name="Durkin A.S."/>
            <person name="Madupu R."/>
            <person name="Torralba M."/>
            <person name="Gillis M."/>
            <person name="Methe B."/>
            <person name="Sutton G."/>
            <person name="Nelson K.E."/>
        </authorList>
    </citation>
    <scope>NUCLEOTIDE SEQUENCE [LARGE SCALE GENOMIC DNA]</scope>
    <source>
        <strain evidence="7 8">F0396</strain>
    </source>
</reference>
<dbReference type="PANTHER" id="PTHR23291:SF50">
    <property type="entry name" value="PROTEIN LIFEGUARD 4"/>
    <property type="match status" value="1"/>
</dbReference>
<comment type="similarity">
    <text evidence="2 6">Belongs to the BI1 family.</text>
</comment>
<evidence type="ECO:0000256" key="1">
    <source>
        <dbReference type="ARBA" id="ARBA00004141"/>
    </source>
</evidence>
<keyword evidence="3 6" id="KW-0812">Transmembrane</keyword>
<feature type="transmembrane region" description="Helical" evidence="6">
    <location>
        <begin position="141"/>
        <end position="159"/>
    </location>
</feature>
<name>E3CSH3_STRVE</name>
<feature type="transmembrane region" description="Helical" evidence="6">
    <location>
        <begin position="83"/>
        <end position="103"/>
    </location>
</feature>
<accession>E3CSH3</accession>
<feature type="transmembrane region" description="Helical" evidence="6">
    <location>
        <begin position="109"/>
        <end position="129"/>
    </location>
</feature>
<dbReference type="Proteomes" id="UP000004896">
    <property type="component" value="Unassembled WGS sequence"/>
</dbReference>
<comment type="caution">
    <text evidence="7">The sequence shown here is derived from an EMBL/GenBank/DDBJ whole genome shotgun (WGS) entry which is preliminary data.</text>
</comment>
<feature type="transmembrane region" description="Helical" evidence="6">
    <location>
        <begin position="165"/>
        <end position="182"/>
    </location>
</feature>
<evidence type="ECO:0000256" key="6">
    <source>
        <dbReference type="RuleBase" id="RU004379"/>
    </source>
</evidence>
<evidence type="ECO:0000256" key="4">
    <source>
        <dbReference type="ARBA" id="ARBA00022989"/>
    </source>
</evidence>
<dbReference type="GO" id="GO:0005886">
    <property type="term" value="C:plasma membrane"/>
    <property type="evidence" value="ECO:0007669"/>
    <property type="project" value="TreeGrafter"/>
</dbReference>
<evidence type="ECO:0000256" key="2">
    <source>
        <dbReference type="ARBA" id="ARBA00010350"/>
    </source>
</evidence>
<evidence type="ECO:0000313" key="7">
    <source>
        <dbReference type="EMBL" id="EFQ58633.1"/>
    </source>
</evidence>
<gene>
    <name evidence="7" type="ORF">HMPREF9192_0149</name>
</gene>
<dbReference type="Pfam" id="PF01027">
    <property type="entry name" value="Bax1-I"/>
    <property type="match status" value="1"/>
</dbReference>
<evidence type="ECO:0000256" key="3">
    <source>
        <dbReference type="ARBA" id="ARBA00022692"/>
    </source>
</evidence>
<dbReference type="CDD" id="cd10432">
    <property type="entry name" value="BI-1-like_bacterial"/>
    <property type="match status" value="1"/>
</dbReference>
<dbReference type="EMBL" id="AEKO01000009">
    <property type="protein sequence ID" value="EFQ58633.1"/>
    <property type="molecule type" value="Genomic_DNA"/>
</dbReference>
<protein>
    <recommendedName>
        <fullName evidence="9">Inhibitor of apoptosis-promoting Bax1</fullName>
    </recommendedName>
</protein>
<feature type="transmembrane region" description="Helical" evidence="6">
    <location>
        <begin position="202"/>
        <end position="226"/>
    </location>
</feature>
<proteinExistence type="inferred from homology"/>
<dbReference type="PANTHER" id="PTHR23291">
    <property type="entry name" value="BAX INHIBITOR-RELATED"/>
    <property type="match status" value="1"/>
</dbReference>
<organism evidence="7 8">
    <name type="scientific">Streptococcus vestibularis F0396</name>
    <dbReference type="NCBI Taxonomy" id="904306"/>
    <lineage>
        <taxon>Bacteria</taxon>
        <taxon>Bacillati</taxon>
        <taxon>Bacillota</taxon>
        <taxon>Bacilli</taxon>
        <taxon>Lactobacillales</taxon>
        <taxon>Streptococcaceae</taxon>
        <taxon>Streptococcus</taxon>
    </lineage>
</organism>
<dbReference type="AlphaFoldDB" id="E3CSH3"/>
<feature type="transmembrane region" description="Helical" evidence="6">
    <location>
        <begin position="21"/>
        <end position="43"/>
    </location>
</feature>
<keyword evidence="5 6" id="KW-0472">Membrane</keyword>
<dbReference type="OrthoDB" id="9793828at2"/>
<dbReference type="eggNOG" id="COG0670">
    <property type="taxonomic scope" value="Bacteria"/>
</dbReference>
<sequence length="229" mass="25111">MKSNAIYTTSDAGLNRFFGKVYGLVGIGVGLSAVISYLMLFPLSHLFVNILMNYSWIYMAAIFIELALVFLASGAARRNTPAALPLFLVYSALNGFTLSFIIAQYTQAIVFQAFLSTAIVFFVMALIGVSIKRDLSGIVKFLMAALIGIIVASLVNIFFASSTMSFVISIVSVLIFSGLIAYDNQLIKKIYYSTNGQVTDGWAVSMALSLYLDFINLFLNILRIFASRD</sequence>
<dbReference type="InterPro" id="IPR006214">
    <property type="entry name" value="Bax_inhibitor_1-related"/>
</dbReference>
<feature type="transmembrane region" description="Helical" evidence="6">
    <location>
        <begin position="55"/>
        <end position="76"/>
    </location>
</feature>
<evidence type="ECO:0000256" key="5">
    <source>
        <dbReference type="ARBA" id="ARBA00023136"/>
    </source>
</evidence>
<evidence type="ECO:0008006" key="9">
    <source>
        <dbReference type="Google" id="ProtNLM"/>
    </source>
</evidence>
<comment type="subcellular location">
    <subcellularLocation>
        <location evidence="1">Membrane</location>
        <topology evidence="1">Multi-pass membrane protein</topology>
    </subcellularLocation>
</comment>
<evidence type="ECO:0000313" key="8">
    <source>
        <dbReference type="Proteomes" id="UP000004896"/>
    </source>
</evidence>
<keyword evidence="4 6" id="KW-1133">Transmembrane helix</keyword>